<dbReference type="NCBIfam" id="TIGR01764">
    <property type="entry name" value="excise"/>
    <property type="match status" value="1"/>
</dbReference>
<evidence type="ECO:0000313" key="2">
    <source>
        <dbReference type="EMBL" id="SHN19795.1"/>
    </source>
</evidence>
<name>A0A1M7PQR6_9ACTN</name>
<dbReference type="OrthoDB" id="3541350at2"/>
<keyword evidence="3" id="KW-1185">Reference proteome</keyword>
<dbReference type="InterPro" id="IPR041657">
    <property type="entry name" value="HTH_17"/>
</dbReference>
<dbReference type="Proteomes" id="UP000184440">
    <property type="component" value="Unassembled WGS sequence"/>
</dbReference>
<protein>
    <submittedName>
        <fullName evidence="2">DNA binding domain-containing protein, excisionase family</fullName>
    </submittedName>
</protein>
<sequence>MTEEQAWTLEAVQSLGTTTSLEEAASILGIGRTKAYELAQQGDFPAKVIRVGRRYRVSVPALLRLLVDD</sequence>
<dbReference type="Pfam" id="PF12728">
    <property type="entry name" value="HTH_17"/>
    <property type="match status" value="1"/>
</dbReference>
<evidence type="ECO:0000313" key="3">
    <source>
        <dbReference type="Proteomes" id="UP000184440"/>
    </source>
</evidence>
<dbReference type="InterPro" id="IPR010093">
    <property type="entry name" value="SinI_DNA-bd"/>
</dbReference>
<reference evidence="2 3" key="1">
    <citation type="submission" date="2016-11" db="EMBL/GenBank/DDBJ databases">
        <authorList>
            <person name="Jaros S."/>
            <person name="Januszkiewicz K."/>
            <person name="Wedrychowicz H."/>
        </authorList>
    </citation>
    <scope>NUCLEOTIDE SEQUENCE [LARGE SCALE GENOMIC DNA]</scope>
    <source>
        <strain evidence="2 3">DSM 46144</strain>
    </source>
</reference>
<evidence type="ECO:0000259" key="1">
    <source>
        <dbReference type="Pfam" id="PF12728"/>
    </source>
</evidence>
<organism evidence="2 3">
    <name type="scientific">Cryptosporangium aurantiacum</name>
    <dbReference type="NCBI Taxonomy" id="134849"/>
    <lineage>
        <taxon>Bacteria</taxon>
        <taxon>Bacillati</taxon>
        <taxon>Actinomycetota</taxon>
        <taxon>Actinomycetes</taxon>
        <taxon>Cryptosporangiales</taxon>
        <taxon>Cryptosporangiaceae</taxon>
        <taxon>Cryptosporangium</taxon>
    </lineage>
</organism>
<dbReference type="AlphaFoldDB" id="A0A1M7PQR6"/>
<gene>
    <name evidence="2" type="ORF">SAMN05443668_103597</name>
</gene>
<accession>A0A1M7PQR6</accession>
<feature type="domain" description="Helix-turn-helix" evidence="1">
    <location>
        <begin position="20"/>
        <end position="65"/>
    </location>
</feature>
<dbReference type="EMBL" id="FRCS01000003">
    <property type="protein sequence ID" value="SHN19795.1"/>
    <property type="molecule type" value="Genomic_DNA"/>
</dbReference>
<proteinExistence type="predicted"/>
<dbReference type="RefSeq" id="WP_073256779.1">
    <property type="nucleotide sequence ID" value="NZ_FRCS01000003.1"/>
</dbReference>
<dbReference type="GO" id="GO:0003677">
    <property type="term" value="F:DNA binding"/>
    <property type="evidence" value="ECO:0007669"/>
    <property type="project" value="InterPro"/>
</dbReference>